<proteinExistence type="predicted"/>
<dbReference type="GO" id="GO:0019136">
    <property type="term" value="F:deoxynucleoside kinase activity"/>
    <property type="evidence" value="ECO:0007669"/>
    <property type="project" value="InterPro"/>
</dbReference>
<protein>
    <submittedName>
        <fullName evidence="3">Deoxynucleoside kinase</fullName>
    </submittedName>
</protein>
<dbReference type="EMBL" id="PDDY01000004">
    <property type="protein sequence ID" value="PEH39519.1"/>
    <property type="molecule type" value="Genomic_DNA"/>
</dbReference>
<evidence type="ECO:0000313" key="4">
    <source>
        <dbReference type="Proteomes" id="UP000220629"/>
    </source>
</evidence>
<dbReference type="SUPFAM" id="SSF52540">
    <property type="entry name" value="P-loop containing nucleoside triphosphate hydrolases"/>
    <property type="match status" value="1"/>
</dbReference>
<dbReference type="GO" id="GO:0005737">
    <property type="term" value="C:cytoplasm"/>
    <property type="evidence" value="ECO:0007669"/>
    <property type="project" value="TreeGrafter"/>
</dbReference>
<dbReference type="InterPro" id="IPR002624">
    <property type="entry name" value="DCK/DGK"/>
</dbReference>
<feature type="domain" description="Deoxynucleoside kinase" evidence="2">
    <location>
        <begin position="20"/>
        <end position="211"/>
    </location>
</feature>
<name>A0A2A7S7Y1_BURGA</name>
<dbReference type="InterPro" id="IPR027417">
    <property type="entry name" value="P-loop_NTPase"/>
</dbReference>
<dbReference type="PANTHER" id="PTHR10513:SF46">
    <property type="entry name" value="DEOXYGUANOSINE KINASE"/>
    <property type="match status" value="1"/>
</dbReference>
<gene>
    <name evidence="3" type="ORF">CRM94_35195</name>
</gene>
<reference evidence="4" key="1">
    <citation type="submission" date="2017-09" db="EMBL/GenBank/DDBJ databases">
        <title>FDA dAtabase for Regulatory Grade micrObial Sequences (FDA-ARGOS): Supporting development and validation of Infectious Disease Dx tests.</title>
        <authorList>
            <person name="Minogue T."/>
            <person name="Wolcott M."/>
            <person name="Wasieloski L."/>
            <person name="Aguilar W."/>
            <person name="Moore D."/>
            <person name="Tallon L."/>
            <person name="Sadzewicz L."/>
            <person name="Ott S."/>
            <person name="Zhao X."/>
            <person name="Nagaraj S."/>
            <person name="Vavikolanu K."/>
            <person name="Aluvathingal J."/>
            <person name="Nadendla S."/>
            <person name="Sichtig H."/>
        </authorList>
    </citation>
    <scope>NUCLEOTIDE SEQUENCE [LARGE SCALE GENOMIC DNA]</scope>
    <source>
        <strain evidence="4">FDAARGOS_390</strain>
    </source>
</reference>
<sequence length="227" mass="25484">MNATPLTVTPPDPRPPHRYIAIEGPIGVGKTSLAALIAERWAMRPLLERPQDNPFLERFYREGARYALPAQLSFALQRAQQAQELAAAQAAGMAIVADYMPQKNEIFARLTLGDDEWQLYRALAERVDVPAPAPDLVVYLQASPEVLYARIQKRGIAMELQIGDAYLRSLCDAYNEFFYHYDRTPVLTVAAEHLNPLDSPDDLALLMTRIETMRGRKESFVKGGADR</sequence>
<dbReference type="InterPro" id="IPR050566">
    <property type="entry name" value="Deoxyribonucleoside_kinase"/>
</dbReference>
<dbReference type="Proteomes" id="UP000220629">
    <property type="component" value="Unassembled WGS sequence"/>
</dbReference>
<dbReference type="GO" id="GO:0005524">
    <property type="term" value="F:ATP binding"/>
    <property type="evidence" value="ECO:0007669"/>
    <property type="project" value="UniProtKB-KW"/>
</dbReference>
<keyword evidence="3" id="KW-0808">Transferase</keyword>
<evidence type="ECO:0000259" key="2">
    <source>
        <dbReference type="Pfam" id="PF01712"/>
    </source>
</evidence>
<evidence type="ECO:0000256" key="1">
    <source>
        <dbReference type="PIRSR" id="PIRSR000705-3"/>
    </source>
</evidence>
<feature type="binding site" evidence="1">
    <location>
        <begin position="24"/>
        <end position="32"/>
    </location>
    <ligand>
        <name>ATP</name>
        <dbReference type="ChEBI" id="CHEBI:30616"/>
    </ligand>
</feature>
<dbReference type="RefSeq" id="WP_098154530.1">
    <property type="nucleotide sequence ID" value="NZ_CADEWX010000012.1"/>
</dbReference>
<dbReference type="PIRSF" id="PIRSF000705">
    <property type="entry name" value="DNK"/>
    <property type="match status" value="1"/>
</dbReference>
<dbReference type="InterPro" id="IPR031314">
    <property type="entry name" value="DNK_dom"/>
</dbReference>
<keyword evidence="1" id="KW-0067">ATP-binding</keyword>
<comment type="caution">
    <text evidence="3">The sequence shown here is derived from an EMBL/GenBank/DDBJ whole genome shotgun (WGS) entry which is preliminary data.</text>
</comment>
<dbReference type="PANTHER" id="PTHR10513">
    <property type="entry name" value="DEOXYNUCLEOSIDE KINASE"/>
    <property type="match status" value="1"/>
</dbReference>
<evidence type="ECO:0000313" key="3">
    <source>
        <dbReference type="EMBL" id="PEH39519.1"/>
    </source>
</evidence>
<keyword evidence="3" id="KW-0418">Kinase</keyword>
<dbReference type="AlphaFoldDB" id="A0A2A7S7Y1"/>
<dbReference type="Pfam" id="PF01712">
    <property type="entry name" value="dNK"/>
    <property type="match status" value="1"/>
</dbReference>
<keyword evidence="1" id="KW-0547">Nucleotide-binding</keyword>
<dbReference type="CDD" id="cd01673">
    <property type="entry name" value="dNK"/>
    <property type="match status" value="1"/>
</dbReference>
<accession>A0A2A7S7Y1</accession>
<feature type="binding site" evidence="1">
    <location>
        <begin position="150"/>
        <end position="154"/>
    </location>
    <ligand>
        <name>ATP</name>
        <dbReference type="ChEBI" id="CHEBI:30616"/>
    </ligand>
</feature>
<dbReference type="Gene3D" id="3.40.50.300">
    <property type="entry name" value="P-loop containing nucleotide triphosphate hydrolases"/>
    <property type="match status" value="1"/>
</dbReference>
<organism evidence="3 4">
    <name type="scientific">Burkholderia gladioli</name>
    <name type="common">Pseudomonas marginata</name>
    <name type="synonym">Phytomonas marginata</name>
    <dbReference type="NCBI Taxonomy" id="28095"/>
    <lineage>
        <taxon>Bacteria</taxon>
        <taxon>Pseudomonadati</taxon>
        <taxon>Pseudomonadota</taxon>
        <taxon>Betaproteobacteria</taxon>
        <taxon>Burkholderiales</taxon>
        <taxon>Burkholderiaceae</taxon>
        <taxon>Burkholderia</taxon>
    </lineage>
</organism>